<dbReference type="RefSeq" id="XP_002540731.1">
    <property type="nucleotide sequence ID" value="XM_002540685.1"/>
</dbReference>
<proteinExistence type="predicted"/>
<feature type="signal peptide" evidence="1">
    <location>
        <begin position="1"/>
        <end position="19"/>
    </location>
</feature>
<name>C4JL29_UNCRE</name>
<accession>C4JL29</accession>
<evidence type="ECO:0000256" key="1">
    <source>
        <dbReference type="SAM" id="SignalP"/>
    </source>
</evidence>
<sequence length="200" mass="21365">MKLTKALLPFSVLVATVASGRVMLTSIEPIGPKFDARCRAATSTRAECVHRADVHQLKVNNVKRNIESTVGSTVVKESVTYNLTLGTSYSSTCTSEIAEATKLPVTPRLGFPAWVMDPLTPPYPTVTRSRLSNATIPTIGNDDMLTSTKANVTSSNTFNKSATVTATISPTTKPNGSGHNNVKELILPLIVATILFYAAL</sequence>
<dbReference type="GeneID" id="8444895"/>
<gene>
    <name evidence="2" type="ORF">UREG_00244</name>
</gene>
<organism evidence="2 3">
    <name type="scientific">Uncinocarpus reesii (strain UAMH 1704)</name>
    <dbReference type="NCBI Taxonomy" id="336963"/>
    <lineage>
        <taxon>Eukaryota</taxon>
        <taxon>Fungi</taxon>
        <taxon>Dikarya</taxon>
        <taxon>Ascomycota</taxon>
        <taxon>Pezizomycotina</taxon>
        <taxon>Eurotiomycetes</taxon>
        <taxon>Eurotiomycetidae</taxon>
        <taxon>Onygenales</taxon>
        <taxon>Onygenaceae</taxon>
        <taxon>Uncinocarpus</taxon>
    </lineage>
</organism>
<protein>
    <submittedName>
        <fullName evidence="2">Uncharacterized protein</fullName>
    </submittedName>
</protein>
<keyword evidence="3" id="KW-1185">Reference proteome</keyword>
<keyword evidence="1" id="KW-0732">Signal</keyword>
<dbReference type="KEGG" id="ure:UREG_00244"/>
<dbReference type="Proteomes" id="UP000002058">
    <property type="component" value="Unassembled WGS sequence"/>
</dbReference>
<dbReference type="EMBL" id="CH476615">
    <property type="protein sequence ID" value="EEP75398.1"/>
    <property type="molecule type" value="Genomic_DNA"/>
</dbReference>
<evidence type="ECO:0000313" key="2">
    <source>
        <dbReference type="EMBL" id="EEP75398.1"/>
    </source>
</evidence>
<feature type="chain" id="PRO_5002937918" evidence="1">
    <location>
        <begin position="20"/>
        <end position="200"/>
    </location>
</feature>
<dbReference type="AlphaFoldDB" id="C4JL29"/>
<dbReference type="InParanoid" id="C4JL29"/>
<dbReference type="VEuPathDB" id="FungiDB:UREG_00244"/>
<evidence type="ECO:0000313" key="3">
    <source>
        <dbReference type="Proteomes" id="UP000002058"/>
    </source>
</evidence>
<dbReference type="HOGENOM" id="CLU_1367138_0_0_1"/>
<reference evidence="3" key="1">
    <citation type="journal article" date="2009" name="Genome Res.">
        <title>Comparative genomic analyses of the human fungal pathogens Coccidioides and their relatives.</title>
        <authorList>
            <person name="Sharpton T.J."/>
            <person name="Stajich J.E."/>
            <person name="Rounsley S.D."/>
            <person name="Gardner M.J."/>
            <person name="Wortman J.R."/>
            <person name="Jordar V.S."/>
            <person name="Maiti R."/>
            <person name="Kodira C.D."/>
            <person name="Neafsey D.E."/>
            <person name="Zeng Q."/>
            <person name="Hung C.-Y."/>
            <person name="McMahan C."/>
            <person name="Muszewska A."/>
            <person name="Grynberg M."/>
            <person name="Mandel M.A."/>
            <person name="Kellner E.M."/>
            <person name="Barker B.M."/>
            <person name="Galgiani J.N."/>
            <person name="Orbach M.J."/>
            <person name="Kirkland T.N."/>
            <person name="Cole G.T."/>
            <person name="Henn M.R."/>
            <person name="Birren B.W."/>
            <person name="Taylor J.W."/>
        </authorList>
    </citation>
    <scope>NUCLEOTIDE SEQUENCE [LARGE SCALE GENOMIC DNA]</scope>
    <source>
        <strain evidence="3">UAMH 1704</strain>
    </source>
</reference>